<dbReference type="InterPro" id="IPR047589">
    <property type="entry name" value="DUF11_rpt"/>
</dbReference>
<dbReference type="NCBIfam" id="TIGR01451">
    <property type="entry name" value="B_ant_repeat"/>
    <property type="match status" value="3"/>
</dbReference>
<name>A0ABV8A9X9_9DEIO</name>
<dbReference type="Gene3D" id="2.60.40.1170">
    <property type="entry name" value="Mu homology domain, subdomain B"/>
    <property type="match status" value="1"/>
</dbReference>
<dbReference type="PANTHER" id="PTHR34819">
    <property type="entry name" value="LARGE CYSTEINE-RICH PERIPLASMIC PROTEIN OMCB"/>
    <property type="match status" value="1"/>
</dbReference>
<reference evidence="4" key="1">
    <citation type="journal article" date="2019" name="Int. J. Syst. Evol. Microbiol.">
        <title>The Global Catalogue of Microorganisms (GCM) 10K type strain sequencing project: providing services to taxonomists for standard genome sequencing and annotation.</title>
        <authorList>
            <consortium name="The Broad Institute Genomics Platform"/>
            <consortium name="The Broad Institute Genome Sequencing Center for Infectious Disease"/>
            <person name="Wu L."/>
            <person name="Ma J."/>
        </authorList>
    </citation>
    <scope>NUCLEOTIDE SEQUENCE [LARGE SCALE GENOMIC DNA]</scope>
    <source>
        <strain evidence="4">CCTCC AB 2013263</strain>
    </source>
</reference>
<dbReference type="Gene3D" id="2.60.40.740">
    <property type="match status" value="1"/>
</dbReference>
<dbReference type="InterPro" id="IPR051172">
    <property type="entry name" value="Chlamydia_OmcB"/>
</dbReference>
<dbReference type="EMBL" id="JBHRZF010000186">
    <property type="protein sequence ID" value="MFC3862294.1"/>
    <property type="molecule type" value="Genomic_DNA"/>
</dbReference>
<dbReference type="Proteomes" id="UP001595748">
    <property type="component" value="Unassembled WGS sequence"/>
</dbReference>
<dbReference type="InterPro" id="IPR001434">
    <property type="entry name" value="OmcB-like_DUF11"/>
</dbReference>
<organism evidence="3 4">
    <name type="scientific">Deinococcus antarcticus</name>
    <dbReference type="NCBI Taxonomy" id="1298767"/>
    <lineage>
        <taxon>Bacteria</taxon>
        <taxon>Thermotogati</taxon>
        <taxon>Deinococcota</taxon>
        <taxon>Deinococci</taxon>
        <taxon>Deinococcales</taxon>
        <taxon>Deinococcaceae</taxon>
        <taxon>Deinococcus</taxon>
    </lineage>
</organism>
<evidence type="ECO:0000313" key="3">
    <source>
        <dbReference type="EMBL" id="MFC3862294.1"/>
    </source>
</evidence>
<evidence type="ECO:0000256" key="1">
    <source>
        <dbReference type="SAM" id="MobiDB-lite"/>
    </source>
</evidence>
<sequence>MVYEHPGLSSKLISFYDGLEYIGGNAAIPSKSITASGFSVPNASSLDRVSKVSVMVADADHNATGDSLALKSDLSTAATVQSSTGRTSNNFFVGLVSNQSEDGTVTWQTGSTNTSASATGGLDIATLMAPTSVIPAGTSTITATIDSASGELLIAHSLVLMANTSNANVRIVKALEGAATTYRVGDSLKYLLTVDNSQGTYEALNVVTTDTLPKGLTYGSTEISYDGGSTWAALSGVTSSVNASTGVTSITLPAIRRLDNDGKVWGGTNAIASQLGSQNVRYRLTVTANGDVLGSLNNTVSVTTGSAESITSDNTSSAAVTIVTPYDLSVSKTNGQTSVVSNTGTTYTLRVTNSGAASVTGAVLRDPAATGMTVTGVTCSVVSGNICTAAPTTAQLQAGVTLPTLATGAFYEVQVTANVTAAAGSSVTNTATVALPSGLTDATPGDNTASDTDSVTAASAPPASNATSYPASCDVIDWATSAVSSGGNQTSLGNITRTFNSRGNRSITVGLTSATGSNGTSNNGIMGYSNSFSNYGSWYEVRAVSQSIQPNIGQSFLTRAGGNTLTNTIVITFPTPVINVRLGLTDLDAVGSSGTGGDWAQVQAGYAGQTFNPDLLIGGGHALAVQAYTGIPSGSGVAMTVTVPGVGNSRMKAASTATTYNTLMGVDTSYDEQVSGVNRQGQGVAYFKGPLTSLTITTGSQKGGAGQAIALSNIDFCPPSVAVDKAAGSPVRQADFSYDIPYTLTYRNTSMNVGYHPDATVRDAVFSPSIATPSGADPWARQQPQLTDAALDQIRANTSVETAILRGTPTLSSTLNTVNLDATDLNSAFSGTAANPSLLLANTDGRVDPGGSFAVTFTANVKLKNTVTTAQTVNNQATATASLFTGSLSATSTTVASTLTPGAALSVTKVADQALIRYPLASGTTRLRYTITVTNTSGVTATDVQVTDTLPANLPYADTESGNTPPTTRTGQTLTWNLGTLAPNASSAVVVYVDVPAASSLEAAAGQAQSAIVNTASVQAGNAPSASGSVPVNTLYTRLFKQVRNLGPQGSLTPAWASAATGLPGDVLEYCINVANLGSTSLSNYRVSDVVPASTLLVAGSASLRQGVMDAPGAAVAGVTVSETATTDAVGRPTTLLQTSALTLVPGAQVVLCFRAAIK</sequence>
<dbReference type="Pfam" id="PF01345">
    <property type="entry name" value="DUF11"/>
    <property type="match status" value="3"/>
</dbReference>
<feature type="compositionally biased region" description="Low complexity" evidence="1">
    <location>
        <begin position="446"/>
        <end position="468"/>
    </location>
</feature>
<protein>
    <submittedName>
        <fullName evidence="3">Beta strand repeat-containing protein</fullName>
    </submittedName>
</protein>
<feature type="domain" description="DUF11" evidence="2">
    <location>
        <begin position="179"/>
        <end position="320"/>
    </location>
</feature>
<dbReference type="RefSeq" id="WP_380080032.1">
    <property type="nucleotide sequence ID" value="NZ_JBHRZF010000186.1"/>
</dbReference>
<proteinExistence type="predicted"/>
<feature type="region of interest" description="Disordered" evidence="1">
    <location>
        <begin position="437"/>
        <end position="468"/>
    </location>
</feature>
<comment type="caution">
    <text evidence="3">The sequence shown here is derived from an EMBL/GenBank/DDBJ whole genome shotgun (WGS) entry which is preliminary data.</text>
</comment>
<evidence type="ECO:0000313" key="4">
    <source>
        <dbReference type="Proteomes" id="UP001595748"/>
    </source>
</evidence>
<evidence type="ECO:0000259" key="2">
    <source>
        <dbReference type="Pfam" id="PF01345"/>
    </source>
</evidence>
<keyword evidence="4" id="KW-1185">Reference proteome</keyword>
<dbReference type="PANTHER" id="PTHR34819:SF5">
    <property type="entry name" value="CONSERVED REPEAT DOMAIN PROTEIN"/>
    <property type="match status" value="1"/>
</dbReference>
<feature type="domain" description="DUF11" evidence="2">
    <location>
        <begin position="327"/>
        <end position="451"/>
    </location>
</feature>
<accession>A0ABV8A9X9</accession>
<feature type="domain" description="DUF11" evidence="2">
    <location>
        <begin position="905"/>
        <end position="1020"/>
    </location>
</feature>
<gene>
    <name evidence="3" type="ORF">ACFOPQ_16150</name>
</gene>